<dbReference type="InterPro" id="IPR000843">
    <property type="entry name" value="HTH_LacI"/>
</dbReference>
<gene>
    <name evidence="6" type="ORF">GCM10008939_10770</name>
</gene>
<evidence type="ECO:0000256" key="1">
    <source>
        <dbReference type="ARBA" id="ARBA00022491"/>
    </source>
</evidence>
<dbReference type="GO" id="GO:0003700">
    <property type="term" value="F:DNA-binding transcription factor activity"/>
    <property type="evidence" value="ECO:0007669"/>
    <property type="project" value="TreeGrafter"/>
</dbReference>
<dbReference type="PROSITE" id="PS50932">
    <property type="entry name" value="HTH_LACI_2"/>
    <property type="match status" value="1"/>
</dbReference>
<sequence length="336" mass="37052">MQVNRGTVTIHEVAREAGVSISTVSRIINGTAYVADDKRQAVERAMLKLGFRPNYLAKTLMTGRSMSIGVIAEDIVSPYYADVIRGVEHAMLDTPYQPIVNSGHWSRKYESRAVETLIYRKVDAMLLLGSTLPDGTLQEIASRVPLVVFGRTVPGLEEHCLALDNVHGAYLATRHLIELGHRNIVHVRGPQGQQDAEDRLHGYRTALAENDVPHRPELEILGDFTEQPAYQALTHLLDARVPFTAVFAANDQMAAGARLALHRKGLRVPEDVSLVGFDDLPSSAFTSPPLTTVHQPTYRIGLALATHLLNVVQDLPSQLPAFDLTLVVRESTRPLR</sequence>
<dbReference type="CDD" id="cd01392">
    <property type="entry name" value="HTH_LacI"/>
    <property type="match status" value="1"/>
</dbReference>
<name>A0A917PA22_9DEIO</name>
<accession>A0A917PA22</accession>
<comment type="caution">
    <text evidence="6">The sequence shown here is derived from an EMBL/GenBank/DDBJ whole genome shotgun (WGS) entry which is preliminary data.</text>
</comment>
<dbReference type="Gene3D" id="1.10.260.40">
    <property type="entry name" value="lambda repressor-like DNA-binding domains"/>
    <property type="match status" value="1"/>
</dbReference>
<dbReference type="Pfam" id="PF13377">
    <property type="entry name" value="Peripla_BP_3"/>
    <property type="match status" value="1"/>
</dbReference>
<keyword evidence="2" id="KW-0805">Transcription regulation</keyword>
<dbReference type="PANTHER" id="PTHR30146:SF148">
    <property type="entry name" value="HTH-TYPE TRANSCRIPTIONAL REPRESSOR PURR-RELATED"/>
    <property type="match status" value="1"/>
</dbReference>
<dbReference type="EMBL" id="BMOE01000002">
    <property type="protein sequence ID" value="GGJ68225.1"/>
    <property type="molecule type" value="Genomic_DNA"/>
</dbReference>
<dbReference type="AlphaFoldDB" id="A0A917PA22"/>
<dbReference type="PRINTS" id="PR00036">
    <property type="entry name" value="HTHLACI"/>
</dbReference>
<protein>
    <submittedName>
        <fullName evidence="6">LacI family transcriptional regulator</fullName>
    </submittedName>
</protein>
<dbReference type="PANTHER" id="PTHR30146">
    <property type="entry name" value="LACI-RELATED TRANSCRIPTIONAL REPRESSOR"/>
    <property type="match status" value="1"/>
</dbReference>
<keyword evidence="3" id="KW-0238">DNA-binding</keyword>
<dbReference type="SUPFAM" id="SSF47413">
    <property type="entry name" value="lambda repressor-like DNA-binding domains"/>
    <property type="match status" value="1"/>
</dbReference>
<keyword evidence="7" id="KW-1185">Reference proteome</keyword>
<reference evidence="6" key="2">
    <citation type="submission" date="2020-09" db="EMBL/GenBank/DDBJ databases">
        <authorList>
            <person name="Sun Q."/>
            <person name="Ohkuma M."/>
        </authorList>
    </citation>
    <scope>NUCLEOTIDE SEQUENCE</scope>
    <source>
        <strain evidence="6">JCM 14371</strain>
    </source>
</reference>
<dbReference type="SUPFAM" id="SSF53822">
    <property type="entry name" value="Periplasmic binding protein-like I"/>
    <property type="match status" value="1"/>
</dbReference>
<dbReference type="InterPro" id="IPR046335">
    <property type="entry name" value="LacI/GalR-like_sensor"/>
</dbReference>
<evidence type="ECO:0000256" key="3">
    <source>
        <dbReference type="ARBA" id="ARBA00023125"/>
    </source>
</evidence>
<dbReference type="SMART" id="SM00354">
    <property type="entry name" value="HTH_LACI"/>
    <property type="match status" value="1"/>
</dbReference>
<dbReference type="Pfam" id="PF00356">
    <property type="entry name" value="LacI"/>
    <property type="match status" value="1"/>
</dbReference>
<evidence type="ECO:0000313" key="6">
    <source>
        <dbReference type="EMBL" id="GGJ68225.1"/>
    </source>
</evidence>
<proteinExistence type="predicted"/>
<dbReference type="GO" id="GO:0000976">
    <property type="term" value="F:transcription cis-regulatory region binding"/>
    <property type="evidence" value="ECO:0007669"/>
    <property type="project" value="TreeGrafter"/>
</dbReference>
<evidence type="ECO:0000259" key="5">
    <source>
        <dbReference type="PROSITE" id="PS50932"/>
    </source>
</evidence>
<dbReference type="InterPro" id="IPR010982">
    <property type="entry name" value="Lambda_DNA-bd_dom_sf"/>
</dbReference>
<dbReference type="InterPro" id="IPR028082">
    <property type="entry name" value="Peripla_BP_I"/>
</dbReference>
<dbReference type="Gene3D" id="3.40.50.2300">
    <property type="match status" value="2"/>
</dbReference>
<organism evidence="6 7">
    <name type="scientific">Deinococcus aquiradiocola</name>
    <dbReference type="NCBI Taxonomy" id="393059"/>
    <lineage>
        <taxon>Bacteria</taxon>
        <taxon>Thermotogati</taxon>
        <taxon>Deinococcota</taxon>
        <taxon>Deinococci</taxon>
        <taxon>Deinococcales</taxon>
        <taxon>Deinococcaceae</taxon>
        <taxon>Deinococcus</taxon>
    </lineage>
</organism>
<evidence type="ECO:0000313" key="7">
    <source>
        <dbReference type="Proteomes" id="UP000635726"/>
    </source>
</evidence>
<reference evidence="6" key="1">
    <citation type="journal article" date="2014" name="Int. J. Syst. Evol. Microbiol.">
        <title>Complete genome sequence of Corynebacterium casei LMG S-19264T (=DSM 44701T), isolated from a smear-ripened cheese.</title>
        <authorList>
            <consortium name="US DOE Joint Genome Institute (JGI-PGF)"/>
            <person name="Walter F."/>
            <person name="Albersmeier A."/>
            <person name="Kalinowski J."/>
            <person name="Ruckert C."/>
        </authorList>
    </citation>
    <scope>NUCLEOTIDE SEQUENCE</scope>
    <source>
        <strain evidence="6">JCM 14371</strain>
    </source>
</reference>
<evidence type="ECO:0000256" key="2">
    <source>
        <dbReference type="ARBA" id="ARBA00023015"/>
    </source>
</evidence>
<keyword evidence="4" id="KW-0804">Transcription</keyword>
<dbReference type="PROSITE" id="PS00356">
    <property type="entry name" value="HTH_LACI_1"/>
    <property type="match status" value="1"/>
</dbReference>
<dbReference type="Proteomes" id="UP000635726">
    <property type="component" value="Unassembled WGS sequence"/>
</dbReference>
<keyword evidence="1" id="KW-0678">Repressor</keyword>
<evidence type="ECO:0000256" key="4">
    <source>
        <dbReference type="ARBA" id="ARBA00023163"/>
    </source>
</evidence>
<feature type="domain" description="HTH lacI-type" evidence="5">
    <location>
        <begin position="8"/>
        <end position="62"/>
    </location>
</feature>